<dbReference type="Pfam" id="PF09997">
    <property type="entry name" value="DUF2238"/>
    <property type="match status" value="1"/>
</dbReference>
<feature type="transmembrane region" description="Helical" evidence="1">
    <location>
        <begin position="110"/>
        <end position="131"/>
    </location>
</feature>
<keyword evidence="3" id="KW-1185">Reference proteome</keyword>
<dbReference type="InterPro" id="IPR014509">
    <property type="entry name" value="YjdF-like"/>
</dbReference>
<evidence type="ECO:0000313" key="2">
    <source>
        <dbReference type="EMBL" id="NDV89277.1"/>
    </source>
</evidence>
<evidence type="ECO:0008006" key="4">
    <source>
        <dbReference type="Google" id="ProtNLM"/>
    </source>
</evidence>
<evidence type="ECO:0000256" key="1">
    <source>
        <dbReference type="SAM" id="Phobius"/>
    </source>
</evidence>
<organism evidence="2 3">
    <name type="scientific">Aurantimonas aggregata</name>
    <dbReference type="NCBI Taxonomy" id="2047720"/>
    <lineage>
        <taxon>Bacteria</taxon>
        <taxon>Pseudomonadati</taxon>
        <taxon>Pseudomonadota</taxon>
        <taxon>Alphaproteobacteria</taxon>
        <taxon>Hyphomicrobiales</taxon>
        <taxon>Aurantimonadaceae</taxon>
        <taxon>Aurantimonas</taxon>
    </lineage>
</organism>
<dbReference type="RefSeq" id="WP_163046130.1">
    <property type="nucleotide sequence ID" value="NZ_JAAAMJ010000034.1"/>
</dbReference>
<keyword evidence="1" id="KW-1133">Transmembrane helix</keyword>
<dbReference type="Proteomes" id="UP000476332">
    <property type="component" value="Unassembled WGS sequence"/>
</dbReference>
<keyword evidence="1" id="KW-0472">Membrane</keyword>
<dbReference type="AlphaFoldDB" id="A0A6L9MN43"/>
<evidence type="ECO:0000313" key="3">
    <source>
        <dbReference type="Proteomes" id="UP000476332"/>
    </source>
</evidence>
<proteinExistence type="predicted"/>
<feature type="transmembrane region" description="Helical" evidence="1">
    <location>
        <begin position="12"/>
        <end position="32"/>
    </location>
</feature>
<accession>A0A6L9MN43</accession>
<keyword evidence="1" id="KW-0812">Transmembrane</keyword>
<feature type="transmembrane region" description="Helical" evidence="1">
    <location>
        <begin position="44"/>
        <end position="62"/>
    </location>
</feature>
<reference evidence="2 3" key="1">
    <citation type="submission" date="2020-01" db="EMBL/GenBank/DDBJ databases">
        <title>Genomes of bacteria type strains.</title>
        <authorList>
            <person name="Chen J."/>
            <person name="Zhu S."/>
            <person name="Chen J."/>
        </authorList>
    </citation>
    <scope>NUCLEOTIDE SEQUENCE [LARGE SCALE GENOMIC DNA]</scope>
    <source>
        <strain evidence="2 3">KCTC 52919</strain>
    </source>
</reference>
<protein>
    <recommendedName>
        <fullName evidence="4">VanZ-like domain-containing protein</fullName>
    </recommendedName>
</protein>
<name>A0A6L9MN43_9HYPH</name>
<sequence length="139" mass="15583">MTILPWGRAVAWIMLAIAIIANILGYTSSLYQQWWWFDRVLHGYTLWAGTLWLGVFVFAPVIRPEHARSLRAFLVILAVGVAVGALWEIAEWAFDQFASGDVIKGKQDTILDIIMDTLGALLAAAMTMASVDRRDHPRI</sequence>
<gene>
    <name evidence="2" type="ORF">GTW51_21685</name>
</gene>
<feature type="transmembrane region" description="Helical" evidence="1">
    <location>
        <begin position="69"/>
        <end position="90"/>
    </location>
</feature>
<comment type="caution">
    <text evidence="2">The sequence shown here is derived from an EMBL/GenBank/DDBJ whole genome shotgun (WGS) entry which is preliminary data.</text>
</comment>
<dbReference type="EMBL" id="JAAAMJ010000034">
    <property type="protein sequence ID" value="NDV89277.1"/>
    <property type="molecule type" value="Genomic_DNA"/>
</dbReference>